<organism evidence="2">
    <name type="scientific">Anopheles sinensis</name>
    <name type="common">Mosquito</name>
    <dbReference type="NCBI Taxonomy" id="74873"/>
    <lineage>
        <taxon>Eukaryota</taxon>
        <taxon>Metazoa</taxon>
        <taxon>Ecdysozoa</taxon>
        <taxon>Arthropoda</taxon>
        <taxon>Hexapoda</taxon>
        <taxon>Insecta</taxon>
        <taxon>Pterygota</taxon>
        <taxon>Neoptera</taxon>
        <taxon>Endopterygota</taxon>
        <taxon>Diptera</taxon>
        <taxon>Nematocera</taxon>
        <taxon>Culicoidea</taxon>
        <taxon>Culicidae</taxon>
        <taxon>Anophelinae</taxon>
        <taxon>Anopheles</taxon>
    </lineage>
</organism>
<sequence>MVVFSIVTFFSFRIALLTPLSLYPAAPSPGFGLGPALDNFSRLTQFPHRGEATGKTLSRPAGGTRFMVTIDFQAALDDRSCGLLASLRPRKKGASFKHRYGWFSSQFHRTHLPACRRIFFADESDAAPPDRRSPIIIPHSVA</sequence>
<name>A0A084WQD2_ANOSI</name>
<dbReference type="EMBL" id="ATLV01025526">
    <property type="status" value="NOT_ANNOTATED_CDS"/>
    <property type="molecule type" value="Genomic_DNA"/>
</dbReference>
<dbReference type="VEuPathDB" id="VectorBase:ASIC020671"/>
<feature type="chain" id="PRO_5010760043" evidence="1">
    <location>
        <begin position="18"/>
        <end position="142"/>
    </location>
</feature>
<evidence type="ECO:0000313" key="2">
    <source>
        <dbReference type="EMBL" id="KFB52426.1"/>
    </source>
</evidence>
<gene>
    <name evidence="2" type="ORF">ZHAS_00020671</name>
</gene>
<feature type="signal peptide" evidence="1">
    <location>
        <begin position="1"/>
        <end position="17"/>
    </location>
</feature>
<reference evidence="2 4" key="1">
    <citation type="journal article" date="2014" name="BMC Genomics">
        <title>Genome sequence of Anopheles sinensis provides insight into genetics basis of mosquito competence for malaria parasites.</title>
        <authorList>
            <person name="Zhou D."/>
            <person name="Zhang D."/>
            <person name="Ding G."/>
            <person name="Shi L."/>
            <person name="Hou Q."/>
            <person name="Ye Y."/>
            <person name="Xu Y."/>
            <person name="Zhou H."/>
            <person name="Xiong C."/>
            <person name="Li S."/>
            <person name="Yu J."/>
            <person name="Hong S."/>
            <person name="Yu X."/>
            <person name="Zou P."/>
            <person name="Chen C."/>
            <person name="Chang X."/>
            <person name="Wang W."/>
            <person name="Lv Y."/>
            <person name="Sun Y."/>
            <person name="Ma L."/>
            <person name="Shen B."/>
            <person name="Zhu C."/>
        </authorList>
    </citation>
    <scope>NUCLEOTIDE SEQUENCE [LARGE SCALE GENOMIC DNA]</scope>
</reference>
<reference evidence="3" key="2">
    <citation type="submission" date="2020-05" db="UniProtKB">
        <authorList>
            <consortium name="EnsemblMetazoa"/>
        </authorList>
    </citation>
    <scope>IDENTIFICATION</scope>
</reference>
<dbReference type="EnsemblMetazoa" id="ASIC020671-RA">
    <property type="protein sequence ID" value="ASIC020671-PA"/>
    <property type="gene ID" value="ASIC020671"/>
</dbReference>
<protein>
    <submittedName>
        <fullName evidence="2 3">GCN5 family acetyltransferase</fullName>
    </submittedName>
</protein>
<dbReference type="Proteomes" id="UP000030765">
    <property type="component" value="Unassembled WGS sequence"/>
</dbReference>
<dbReference type="EMBL" id="KE525392">
    <property type="protein sequence ID" value="KFB52426.1"/>
    <property type="molecule type" value="Genomic_DNA"/>
</dbReference>
<evidence type="ECO:0000313" key="3">
    <source>
        <dbReference type="EnsemblMetazoa" id="ASIC020671-PA"/>
    </source>
</evidence>
<keyword evidence="1" id="KW-0732">Signal</keyword>
<keyword evidence="2" id="KW-0808">Transferase</keyword>
<evidence type="ECO:0000256" key="1">
    <source>
        <dbReference type="SAM" id="SignalP"/>
    </source>
</evidence>
<proteinExistence type="predicted"/>
<dbReference type="AlphaFoldDB" id="A0A084WQD2"/>
<accession>A0A084WQD2</accession>
<dbReference type="GO" id="GO:0016740">
    <property type="term" value="F:transferase activity"/>
    <property type="evidence" value="ECO:0007669"/>
    <property type="project" value="UniProtKB-KW"/>
</dbReference>
<evidence type="ECO:0000313" key="4">
    <source>
        <dbReference type="Proteomes" id="UP000030765"/>
    </source>
</evidence>
<keyword evidence="4" id="KW-1185">Reference proteome</keyword>